<dbReference type="AlphaFoldDB" id="A0AA37DHB3"/>
<protein>
    <submittedName>
        <fullName evidence="1">Uncharacterized protein</fullName>
    </submittedName>
</protein>
<dbReference type="Proteomes" id="UP000018466">
    <property type="component" value="Unassembled WGS sequence"/>
</dbReference>
<evidence type="ECO:0000313" key="2">
    <source>
        <dbReference type="Proteomes" id="UP000018466"/>
    </source>
</evidence>
<evidence type="ECO:0000313" key="1">
    <source>
        <dbReference type="EMBL" id="EHO18691.1"/>
    </source>
</evidence>
<organism evidence="1 2">
    <name type="scientific">Stomatobaculum longum</name>
    <dbReference type="NCBI Taxonomy" id="796942"/>
    <lineage>
        <taxon>Bacteria</taxon>
        <taxon>Bacillati</taxon>
        <taxon>Bacillota</taxon>
        <taxon>Clostridia</taxon>
        <taxon>Lachnospirales</taxon>
        <taxon>Lachnospiraceae</taxon>
        <taxon>Stomatobaculum</taxon>
    </lineage>
</organism>
<proteinExistence type="predicted"/>
<comment type="caution">
    <text evidence="1">The sequence shown here is derived from an EMBL/GenBank/DDBJ whole genome shotgun (WGS) entry which is preliminary data.</text>
</comment>
<accession>A0AA37DHB3</accession>
<dbReference type="GeneID" id="86939810"/>
<gene>
    <name evidence="1" type="ORF">HMPREF9623_00013</name>
</gene>
<dbReference type="RefSeq" id="WP_009531848.1">
    <property type="nucleotide sequence ID" value="NZ_JH590861.1"/>
</dbReference>
<reference evidence="1 2" key="1">
    <citation type="submission" date="2011-10" db="EMBL/GenBank/DDBJ databases">
        <title>The Genome Sequence of Lachnospiraceae bacterium ACC2.</title>
        <authorList>
            <consortium name="The Broad Institute Genome Sequencing Platform"/>
            <person name="Earl A."/>
            <person name="Ward D."/>
            <person name="Feldgarden M."/>
            <person name="Gevers D."/>
            <person name="Sizova M."/>
            <person name="Hazen A."/>
            <person name="Epstein S."/>
            <person name="Young S.K."/>
            <person name="Zeng Q."/>
            <person name="Gargeya S."/>
            <person name="Fitzgerald M."/>
            <person name="Haas B."/>
            <person name="Abouelleil A."/>
            <person name="Alvarado L."/>
            <person name="Arachchi H.M."/>
            <person name="Berlin A."/>
            <person name="Brown A."/>
            <person name="Chapman S.B."/>
            <person name="Chen Z."/>
            <person name="Dunbar C."/>
            <person name="Freedman E."/>
            <person name="Gearin G."/>
            <person name="Goldberg J."/>
            <person name="Griggs A."/>
            <person name="Gujja S."/>
            <person name="Heiman D."/>
            <person name="Howarth C."/>
            <person name="Larson L."/>
            <person name="Lui A."/>
            <person name="MacDonald P.J.P."/>
            <person name="Montmayeur A."/>
            <person name="Murphy C."/>
            <person name="Neiman D."/>
            <person name="Pearson M."/>
            <person name="Priest M."/>
            <person name="Roberts A."/>
            <person name="Saif S."/>
            <person name="Shea T."/>
            <person name="Shenoy N."/>
            <person name="Sisk P."/>
            <person name="Stolte C."/>
            <person name="Sykes S."/>
            <person name="Wortman J."/>
            <person name="Nusbaum C."/>
            <person name="Birren B."/>
        </authorList>
    </citation>
    <scope>NUCLEOTIDE SEQUENCE [LARGE SCALE GENOMIC DNA]</scope>
    <source>
        <strain evidence="1 2">ACC2</strain>
    </source>
</reference>
<dbReference type="EMBL" id="AGEL01000001">
    <property type="protein sequence ID" value="EHO18691.1"/>
    <property type="molecule type" value="Genomic_DNA"/>
</dbReference>
<name>A0AA37DHB3_9FIRM</name>
<sequence>MTNTDSGRQVLLTVAMGKRLLGDALAADPAILEAAKHHCLVVILGSTNAQVAAAIAAALSLPFSPKGFHRGLQRGNEQVSNPTPPQTADFIVKEGQRLEGKTIFDVVDTLGPDDIILKGANAIHLESRTAGILIASPVGGTIIPITSVAVGRRTRLIHPVGLEKRVERPISELARLANRSGQKGLRLMESCGDIYTELDAVRDLFSLHATLLAAGGVLGAEGSVLLQLSGSEENLCKAETYFRSIQDTPSFSL</sequence>
<keyword evidence="2" id="KW-1185">Reference proteome</keyword>